<dbReference type="AlphaFoldDB" id="A0A395IIY2"/>
<dbReference type="OrthoDB" id="159449at2759"/>
<evidence type="ECO:0000313" key="2">
    <source>
        <dbReference type="EMBL" id="RAL60332.1"/>
    </source>
</evidence>
<dbReference type="EMBL" id="QKRW01000041">
    <property type="protein sequence ID" value="RAL60332.1"/>
    <property type="molecule type" value="Genomic_DNA"/>
</dbReference>
<feature type="region of interest" description="Disordered" evidence="1">
    <location>
        <begin position="1"/>
        <end position="26"/>
    </location>
</feature>
<name>A0A395IIY2_9HELO</name>
<protein>
    <submittedName>
        <fullName evidence="2">Uncharacterized protein</fullName>
    </submittedName>
</protein>
<sequence length="142" mass="16009">MDNLERVQSGDGIQLEGQAMQHDSMVTVRLSEPPILTLDTKRYSDKINANEELEMSEEANTPTDKRQTIMSTMDVTGKETGETGTQEDSPRITMVDPNGNEVPTPTEEVNWEELEKTEEQQPRNQDSDDSTALLLARLETRK</sequence>
<organism evidence="2 3">
    <name type="scientific">Monilinia fructigena</name>
    <dbReference type="NCBI Taxonomy" id="38457"/>
    <lineage>
        <taxon>Eukaryota</taxon>
        <taxon>Fungi</taxon>
        <taxon>Dikarya</taxon>
        <taxon>Ascomycota</taxon>
        <taxon>Pezizomycotina</taxon>
        <taxon>Leotiomycetes</taxon>
        <taxon>Helotiales</taxon>
        <taxon>Sclerotiniaceae</taxon>
        <taxon>Monilinia</taxon>
    </lineage>
</organism>
<gene>
    <name evidence="2" type="ORF">DID88_000108</name>
</gene>
<comment type="caution">
    <text evidence="2">The sequence shown here is derived from an EMBL/GenBank/DDBJ whole genome shotgun (WGS) entry which is preliminary data.</text>
</comment>
<keyword evidence="3" id="KW-1185">Reference proteome</keyword>
<dbReference type="Proteomes" id="UP000249056">
    <property type="component" value="Unassembled WGS sequence"/>
</dbReference>
<feature type="compositionally biased region" description="Polar residues" evidence="1">
    <location>
        <begin position="58"/>
        <end position="74"/>
    </location>
</feature>
<feature type="region of interest" description="Disordered" evidence="1">
    <location>
        <begin position="49"/>
        <end position="142"/>
    </location>
</feature>
<reference evidence="2 3" key="1">
    <citation type="submission" date="2018-06" db="EMBL/GenBank/DDBJ databases">
        <title>Genome Sequence of the Brown Rot Fungal Pathogen Monilinia fructigena.</title>
        <authorList>
            <person name="Landi L."/>
            <person name="De Miccolis Angelini R.M."/>
            <person name="Pollastro S."/>
            <person name="Abate D."/>
            <person name="Faretra F."/>
            <person name="Romanazzi G."/>
        </authorList>
    </citation>
    <scope>NUCLEOTIDE SEQUENCE [LARGE SCALE GENOMIC DNA]</scope>
    <source>
        <strain evidence="2 3">Mfrg269</strain>
    </source>
</reference>
<proteinExistence type="predicted"/>
<accession>A0A395IIY2</accession>
<evidence type="ECO:0000256" key="1">
    <source>
        <dbReference type="SAM" id="MobiDB-lite"/>
    </source>
</evidence>
<evidence type="ECO:0000313" key="3">
    <source>
        <dbReference type="Proteomes" id="UP000249056"/>
    </source>
</evidence>